<evidence type="ECO:0000256" key="2">
    <source>
        <dbReference type="ARBA" id="ARBA00022475"/>
    </source>
</evidence>
<evidence type="ECO:0000256" key="7">
    <source>
        <dbReference type="SAM" id="Phobius"/>
    </source>
</evidence>
<dbReference type="PANTHER" id="PTHR35007:SF3">
    <property type="entry name" value="POSSIBLE CONSERVED ALANINE RICH MEMBRANE PROTEIN"/>
    <property type="match status" value="1"/>
</dbReference>
<evidence type="ECO:0000256" key="5">
    <source>
        <dbReference type="ARBA" id="ARBA00023136"/>
    </source>
</evidence>
<dbReference type="PANTHER" id="PTHR35007">
    <property type="entry name" value="INTEGRAL MEMBRANE PROTEIN-RELATED"/>
    <property type="match status" value="1"/>
</dbReference>
<comment type="caution">
    <text evidence="9">The sequence shown here is derived from an EMBL/GenBank/DDBJ whole genome shotgun (WGS) entry which is preliminary data.</text>
</comment>
<keyword evidence="2" id="KW-1003">Cell membrane</keyword>
<evidence type="ECO:0000256" key="1">
    <source>
        <dbReference type="ARBA" id="ARBA00004651"/>
    </source>
</evidence>
<keyword evidence="10" id="KW-1185">Reference proteome</keyword>
<feature type="compositionally biased region" description="Gly residues" evidence="6">
    <location>
        <begin position="1"/>
        <end position="11"/>
    </location>
</feature>
<dbReference type="EMBL" id="RDBE01000010">
    <property type="protein sequence ID" value="RLV48280.1"/>
    <property type="molecule type" value="Genomic_DNA"/>
</dbReference>
<gene>
    <name evidence="9" type="ORF">D9V37_19745</name>
</gene>
<evidence type="ECO:0000313" key="10">
    <source>
        <dbReference type="Proteomes" id="UP000281708"/>
    </source>
</evidence>
<evidence type="ECO:0000256" key="4">
    <source>
        <dbReference type="ARBA" id="ARBA00022989"/>
    </source>
</evidence>
<feature type="domain" description="Type II secretion system protein GspF" evidence="8">
    <location>
        <begin position="162"/>
        <end position="282"/>
    </location>
</feature>
<feature type="transmembrane region" description="Helical" evidence="7">
    <location>
        <begin position="62"/>
        <end position="81"/>
    </location>
</feature>
<dbReference type="AlphaFoldDB" id="A0A3L8NYM5"/>
<evidence type="ECO:0000259" key="8">
    <source>
        <dbReference type="Pfam" id="PF00482"/>
    </source>
</evidence>
<dbReference type="InterPro" id="IPR018076">
    <property type="entry name" value="T2SS_GspF_dom"/>
</dbReference>
<reference evidence="9 10" key="1">
    <citation type="submission" date="2018-10" db="EMBL/GenBank/DDBJ databases">
        <title>Marmoricola sp. 4Q3S-7 whole genome shotgun sequence.</title>
        <authorList>
            <person name="Li F."/>
        </authorList>
    </citation>
    <scope>NUCLEOTIDE SEQUENCE [LARGE SCALE GENOMIC DNA]</scope>
    <source>
        <strain evidence="9 10">4Q3S-7</strain>
    </source>
</reference>
<keyword evidence="4 7" id="KW-1133">Transmembrane helix</keyword>
<evidence type="ECO:0000313" key="9">
    <source>
        <dbReference type="EMBL" id="RLV48280.1"/>
    </source>
</evidence>
<evidence type="ECO:0000256" key="6">
    <source>
        <dbReference type="SAM" id="MobiDB-lite"/>
    </source>
</evidence>
<dbReference type="Proteomes" id="UP000281708">
    <property type="component" value="Unassembled WGS sequence"/>
</dbReference>
<dbReference type="GO" id="GO:0005886">
    <property type="term" value="C:plasma membrane"/>
    <property type="evidence" value="ECO:0007669"/>
    <property type="project" value="UniProtKB-SubCell"/>
</dbReference>
<keyword evidence="5 7" id="KW-0472">Membrane</keyword>
<comment type="subcellular location">
    <subcellularLocation>
        <location evidence="1">Cell membrane</location>
        <topology evidence="1">Multi-pass membrane protein</topology>
    </subcellularLocation>
</comment>
<proteinExistence type="predicted"/>
<name>A0A3L8NYM5_9ACTN</name>
<organism evidence="9 10">
    <name type="scientific">Nocardioides mangrovicus</name>
    <dbReference type="NCBI Taxonomy" id="2478913"/>
    <lineage>
        <taxon>Bacteria</taxon>
        <taxon>Bacillati</taxon>
        <taxon>Actinomycetota</taxon>
        <taxon>Actinomycetes</taxon>
        <taxon>Propionibacteriales</taxon>
        <taxon>Nocardioidaceae</taxon>
        <taxon>Nocardioides</taxon>
    </lineage>
</organism>
<sequence length="296" mass="30113">MADGGAAGGVPDGRLRPGRSSALLPPRHPARPGLRRDRAAALLPRACLARAHRRDGRAGTGVSPAAWAAAGAALVAVRLALGPTPQVTPRPDSARQVSDLDVRRLLLTLTAGAGSSLLVPGVAGGVAAVVVAAVAWRLLGRLPPAAEIRRRERLASELPGAVDLLACALRAGSDAAGALGLVAEALPGPVAEELRGVLLRLRLGADVGAVWADVARHPQLGPLGRALARAHRSGASVALAADRLAEELREVHRGRVEARARSVSTKAAAPLGLCFLPAFVLLGIVPLVAGLVATVR</sequence>
<feature type="transmembrane region" description="Helical" evidence="7">
    <location>
        <begin position="117"/>
        <end position="139"/>
    </location>
</feature>
<accession>A0A3L8NYM5</accession>
<protein>
    <submittedName>
        <fullName evidence="9">Type II secretion system protein</fullName>
    </submittedName>
</protein>
<feature type="transmembrane region" description="Helical" evidence="7">
    <location>
        <begin position="268"/>
        <end position="293"/>
    </location>
</feature>
<keyword evidence="3 7" id="KW-0812">Transmembrane</keyword>
<dbReference type="Pfam" id="PF00482">
    <property type="entry name" value="T2SSF"/>
    <property type="match status" value="1"/>
</dbReference>
<feature type="region of interest" description="Disordered" evidence="6">
    <location>
        <begin position="1"/>
        <end position="35"/>
    </location>
</feature>
<evidence type="ECO:0000256" key="3">
    <source>
        <dbReference type="ARBA" id="ARBA00022692"/>
    </source>
</evidence>